<proteinExistence type="predicted"/>
<dbReference type="RefSeq" id="WP_084185770.1">
    <property type="nucleotide sequence ID" value="NZ_FSRA01000002.1"/>
</dbReference>
<feature type="domain" description="Endonuclease/exonuclease/phosphatase" evidence="2">
    <location>
        <begin position="39"/>
        <end position="259"/>
    </location>
</feature>
<keyword evidence="3" id="KW-0255">Endonuclease</keyword>
<dbReference type="InterPro" id="IPR005135">
    <property type="entry name" value="Endo/exonuclease/phosphatase"/>
</dbReference>
<dbReference type="OrthoDB" id="5447300at2"/>
<dbReference type="GO" id="GO:0016020">
    <property type="term" value="C:membrane"/>
    <property type="evidence" value="ECO:0007669"/>
    <property type="project" value="GOC"/>
</dbReference>
<keyword evidence="4" id="KW-1185">Reference proteome</keyword>
<protein>
    <submittedName>
        <fullName evidence="3">Metal-dependent hydrolase, endonuclease/exonuclease/phosphatase family</fullName>
    </submittedName>
</protein>
<dbReference type="PROSITE" id="PS51257">
    <property type="entry name" value="PROKAR_LIPOPROTEIN"/>
    <property type="match status" value="1"/>
</dbReference>
<name>A0A1N6JXL6_9BACT</name>
<dbReference type="Proteomes" id="UP000185003">
    <property type="component" value="Unassembled WGS sequence"/>
</dbReference>
<evidence type="ECO:0000313" key="4">
    <source>
        <dbReference type="Proteomes" id="UP000185003"/>
    </source>
</evidence>
<dbReference type="GO" id="GO:0004527">
    <property type="term" value="F:exonuclease activity"/>
    <property type="evidence" value="ECO:0007669"/>
    <property type="project" value="UniProtKB-KW"/>
</dbReference>
<keyword evidence="1" id="KW-0732">Signal</keyword>
<dbReference type="PANTHER" id="PTHR14859:SF1">
    <property type="entry name" value="PGAP2-INTERACTING PROTEIN"/>
    <property type="match status" value="1"/>
</dbReference>
<dbReference type="AlphaFoldDB" id="A0A1N6JXL6"/>
<dbReference type="Pfam" id="PF03372">
    <property type="entry name" value="Exo_endo_phos"/>
    <property type="match status" value="1"/>
</dbReference>
<dbReference type="EMBL" id="FSRA01000002">
    <property type="protein sequence ID" value="SIO48796.1"/>
    <property type="molecule type" value="Genomic_DNA"/>
</dbReference>
<sequence>MYELSRFHLALLMVITLGACSAGKTVTTAKTSSVNVLCYNIHVANPPSVKGKKDIPAIAKVISDVQPDIVLLQEVDVHTARSGKDVHQAEELAKSSKMAYFFAKGIDYDGGEYGIAILTHYPIIEKKRYPLTTVAGTNGEPRVLATVLLQLPENKRLLVACTHLDAQRGDTNRLVQIKEVTAILKDQPYPVILAGDLNAPEGSPVIDILDQHFTRSCKDCGFTIPVENPRRCIDFISFTPGKFEVEKHQVIQEKYASDHLPVNAVLRFK</sequence>
<dbReference type="GO" id="GO:0006506">
    <property type="term" value="P:GPI anchor biosynthetic process"/>
    <property type="evidence" value="ECO:0007669"/>
    <property type="project" value="TreeGrafter"/>
</dbReference>
<dbReference type="STRING" id="536979.SAMN04488055_4601"/>
<dbReference type="Gene3D" id="3.60.10.10">
    <property type="entry name" value="Endonuclease/exonuclease/phosphatase"/>
    <property type="match status" value="1"/>
</dbReference>
<keyword evidence="3" id="KW-0378">Hydrolase</keyword>
<feature type="chain" id="PRO_5011958257" evidence="1">
    <location>
        <begin position="22"/>
        <end position="269"/>
    </location>
</feature>
<feature type="signal peptide" evidence="1">
    <location>
        <begin position="1"/>
        <end position="21"/>
    </location>
</feature>
<accession>A0A1N6JXL6</accession>
<reference evidence="4" key="1">
    <citation type="submission" date="2016-11" db="EMBL/GenBank/DDBJ databases">
        <authorList>
            <person name="Varghese N."/>
            <person name="Submissions S."/>
        </authorList>
    </citation>
    <scope>NUCLEOTIDE SEQUENCE [LARGE SCALE GENOMIC DNA]</scope>
    <source>
        <strain evidence="4">DSM 24787</strain>
    </source>
</reference>
<keyword evidence="3" id="KW-0540">Nuclease</keyword>
<dbReference type="InterPro" id="IPR036691">
    <property type="entry name" value="Endo/exonu/phosph_ase_sf"/>
</dbReference>
<evidence type="ECO:0000313" key="3">
    <source>
        <dbReference type="EMBL" id="SIO48796.1"/>
    </source>
</evidence>
<organism evidence="3 4">
    <name type="scientific">Chitinophaga niabensis</name>
    <dbReference type="NCBI Taxonomy" id="536979"/>
    <lineage>
        <taxon>Bacteria</taxon>
        <taxon>Pseudomonadati</taxon>
        <taxon>Bacteroidota</taxon>
        <taxon>Chitinophagia</taxon>
        <taxon>Chitinophagales</taxon>
        <taxon>Chitinophagaceae</taxon>
        <taxon>Chitinophaga</taxon>
    </lineage>
</organism>
<evidence type="ECO:0000259" key="2">
    <source>
        <dbReference type="Pfam" id="PF03372"/>
    </source>
</evidence>
<dbReference type="GO" id="GO:0004519">
    <property type="term" value="F:endonuclease activity"/>
    <property type="evidence" value="ECO:0007669"/>
    <property type="project" value="UniProtKB-KW"/>
</dbReference>
<dbReference type="PANTHER" id="PTHR14859">
    <property type="entry name" value="CALCOFLUOR WHITE HYPERSENSITIVE PROTEIN PRECURSOR"/>
    <property type="match status" value="1"/>
</dbReference>
<gene>
    <name evidence="3" type="ORF">SAMN04488055_4601</name>
</gene>
<dbReference type="InterPro" id="IPR051916">
    <property type="entry name" value="GPI-anchor_lipid_remodeler"/>
</dbReference>
<keyword evidence="3" id="KW-0269">Exonuclease</keyword>
<evidence type="ECO:0000256" key="1">
    <source>
        <dbReference type="SAM" id="SignalP"/>
    </source>
</evidence>
<dbReference type="SUPFAM" id="SSF56219">
    <property type="entry name" value="DNase I-like"/>
    <property type="match status" value="1"/>
</dbReference>